<evidence type="ECO:0000256" key="4">
    <source>
        <dbReference type="ARBA" id="ARBA00023143"/>
    </source>
</evidence>
<evidence type="ECO:0000256" key="5">
    <source>
        <dbReference type="RuleBase" id="RU362116"/>
    </source>
</evidence>
<proteinExistence type="inferred from homology"/>
<evidence type="ECO:0000259" key="7">
    <source>
        <dbReference type="Pfam" id="PF06429"/>
    </source>
</evidence>
<evidence type="ECO:0000313" key="10">
    <source>
        <dbReference type="EMBL" id="BAM06000.1"/>
    </source>
</evidence>
<dbReference type="PANTHER" id="PTHR30435">
    <property type="entry name" value="FLAGELLAR PROTEIN"/>
    <property type="match status" value="1"/>
</dbReference>
<dbReference type="GO" id="GO:0009425">
    <property type="term" value="C:bacterial-type flagellum basal body"/>
    <property type="evidence" value="ECO:0007669"/>
    <property type="project" value="UniProtKB-SubCell"/>
</dbReference>
<dbReference type="eggNOG" id="COG1749">
    <property type="taxonomic scope" value="Bacteria"/>
</dbReference>
<dbReference type="InterPro" id="IPR010930">
    <property type="entry name" value="Flg_bb/hook_C_dom"/>
</dbReference>
<dbReference type="Pfam" id="PF07559">
    <property type="entry name" value="FlgE_D2"/>
    <property type="match status" value="1"/>
</dbReference>
<sequence length="457" mass="47939">MGVLSSMYVATSGLSAMGTDMSVIGNNITNMNTIGFKQGRAVFANIYSQTLTGRSNSVNNSQPGTGVYVDGIQSEFSQGSIENTNNGLDLAVQGNGFLTLRTKAGAKVFSRAGELALDKKGRIVDPDGRVLQGYLYKNGKMGSLLSDISVPQSTIPPKATQNVFSRINLDAGITENLKSAQSFEKSTNIFDSLGIQHLLTYKFHPTSVAGQWAFEAKLDGAAVTKGGGSISYIPKGHKRSISTKGMVGLINFDGNGNVASVNYGGTPVKRDNNGVSHARYTTSLDDKAKTPVTLDIVMPKPGEKVRSNHINGVTQQVLDLTQYNAPAATIEETQDGYKSGDLNNLAVDRAGKIVGSFTNGVQKVLAGLSIANFNNPSGLASIGGNAYAESIASGVPSYGQAGVGGRGTVLANSLELSNTDLGRQMVDMITAERGYQASASVIATDNTIMNTLLTRLG</sequence>
<keyword evidence="10" id="KW-0282">Flagellum</keyword>
<dbReference type="GO" id="GO:0005829">
    <property type="term" value="C:cytosol"/>
    <property type="evidence" value="ECO:0007669"/>
    <property type="project" value="TreeGrafter"/>
</dbReference>
<dbReference type="AlphaFoldDB" id="I0IL51"/>
<evidence type="ECO:0000259" key="6">
    <source>
        <dbReference type="Pfam" id="PF00460"/>
    </source>
</evidence>
<dbReference type="InterPro" id="IPR053967">
    <property type="entry name" value="LlgE_F_G-like_D1"/>
</dbReference>
<dbReference type="RefSeq" id="WP_014448493.1">
    <property type="nucleotide sequence ID" value="NC_017094.1"/>
</dbReference>
<dbReference type="PATRIC" id="fig|1162668.3.peg.320"/>
<evidence type="ECO:0000256" key="3">
    <source>
        <dbReference type="ARBA" id="ARBA00019015"/>
    </source>
</evidence>
<dbReference type="InterPro" id="IPR011491">
    <property type="entry name" value="FlgE_D2"/>
</dbReference>
<dbReference type="InterPro" id="IPR020013">
    <property type="entry name" value="Flagellar_FlgE/F/G"/>
</dbReference>
<dbReference type="InterPro" id="IPR037925">
    <property type="entry name" value="FlgE/F/G-like"/>
</dbReference>
<evidence type="ECO:0000259" key="8">
    <source>
        <dbReference type="Pfam" id="PF07559"/>
    </source>
</evidence>
<keyword evidence="10" id="KW-0969">Cilium</keyword>
<dbReference type="GO" id="GO:0071978">
    <property type="term" value="P:bacterial-type flagellum-dependent swarming motility"/>
    <property type="evidence" value="ECO:0007669"/>
    <property type="project" value="TreeGrafter"/>
</dbReference>
<protein>
    <recommendedName>
        <fullName evidence="3 5">Flagellar hook protein FlgE</fullName>
    </recommendedName>
</protein>
<accession>I0IL51</accession>
<comment type="subcellular location">
    <subcellularLocation>
        <location evidence="1 5">Bacterial flagellum basal body</location>
    </subcellularLocation>
</comment>
<dbReference type="GO" id="GO:0009424">
    <property type="term" value="C:bacterial-type flagellum hook"/>
    <property type="evidence" value="ECO:0007669"/>
    <property type="project" value="TreeGrafter"/>
</dbReference>
<feature type="domain" description="Flagellar hook protein FlgE D2" evidence="8">
    <location>
        <begin position="179"/>
        <end position="337"/>
    </location>
</feature>
<comment type="similarity">
    <text evidence="2 5">Belongs to the flagella basal body rod proteins family.</text>
</comment>
<comment type="function">
    <text evidence="5">A flexible structure which links the flagellar filament to the drive apparatus in the basal body.</text>
</comment>
<reference evidence="11" key="2">
    <citation type="submission" date="2012-03" db="EMBL/GenBank/DDBJ databases">
        <title>The complete genome sequence of the pioneer microbe on fresh volcanic deposit, Leptospirillum ferrooxidans strain C2-3.</title>
        <authorList>
            <person name="Fujimura R."/>
            <person name="Sato Y."/>
            <person name="Nishizawa T."/>
            <person name="Nanba K."/>
            <person name="Oshima K."/>
            <person name="Hattori M."/>
            <person name="Kamijo T."/>
            <person name="Ohta H."/>
        </authorList>
    </citation>
    <scope>NUCLEOTIDE SEQUENCE [LARGE SCALE GENOMIC DNA]</scope>
    <source>
        <strain evidence="11">C2-3</strain>
    </source>
</reference>
<feature type="domain" description="Flagellar basal-body/hook protein C-terminal" evidence="7">
    <location>
        <begin position="413"/>
        <end position="453"/>
    </location>
</feature>
<keyword evidence="11" id="KW-1185">Reference proteome</keyword>
<dbReference type="NCBIfam" id="TIGR03506">
    <property type="entry name" value="FlgEFG_subfam"/>
    <property type="match status" value="1"/>
</dbReference>
<evidence type="ECO:0000256" key="2">
    <source>
        <dbReference type="ARBA" id="ARBA00009677"/>
    </source>
</evidence>
<keyword evidence="10" id="KW-0966">Cell projection</keyword>
<keyword evidence="4 5" id="KW-0975">Bacterial flagellum</keyword>
<feature type="domain" description="Flagellar basal body rod protein N-terminal" evidence="6">
    <location>
        <begin position="7"/>
        <end position="37"/>
    </location>
</feature>
<evidence type="ECO:0000259" key="9">
    <source>
        <dbReference type="Pfam" id="PF22692"/>
    </source>
</evidence>
<dbReference type="SUPFAM" id="SSF117143">
    <property type="entry name" value="Flagellar hook protein flgE"/>
    <property type="match status" value="1"/>
</dbReference>
<dbReference type="InterPro" id="IPR037058">
    <property type="entry name" value="Falgellar_hook_FlgE_sf"/>
</dbReference>
<organism evidence="10 11">
    <name type="scientific">Leptospirillum ferrooxidans (strain C2-3)</name>
    <dbReference type="NCBI Taxonomy" id="1162668"/>
    <lineage>
        <taxon>Bacteria</taxon>
        <taxon>Pseudomonadati</taxon>
        <taxon>Nitrospirota</taxon>
        <taxon>Nitrospiria</taxon>
        <taxon>Nitrospirales</taxon>
        <taxon>Nitrospiraceae</taxon>
        <taxon>Leptospirillum</taxon>
    </lineage>
</organism>
<dbReference type="InterPro" id="IPR001444">
    <property type="entry name" value="Flag_bb_rod_N"/>
</dbReference>
<dbReference type="Pfam" id="PF06429">
    <property type="entry name" value="Flg_bbr_C"/>
    <property type="match status" value="1"/>
</dbReference>
<dbReference type="Pfam" id="PF22692">
    <property type="entry name" value="LlgE_F_G_D1"/>
    <property type="match status" value="1"/>
</dbReference>
<dbReference type="Pfam" id="PF00460">
    <property type="entry name" value="Flg_bb_rod"/>
    <property type="match status" value="1"/>
</dbReference>
<dbReference type="PANTHER" id="PTHR30435:SF1">
    <property type="entry name" value="FLAGELLAR HOOK PROTEIN FLGE"/>
    <property type="match status" value="1"/>
</dbReference>
<dbReference type="OrthoDB" id="9804559at2"/>
<name>I0IL51_LEPFC</name>
<evidence type="ECO:0000313" key="11">
    <source>
        <dbReference type="Proteomes" id="UP000007382"/>
    </source>
</evidence>
<evidence type="ECO:0000256" key="1">
    <source>
        <dbReference type="ARBA" id="ARBA00004117"/>
    </source>
</evidence>
<dbReference type="Gene3D" id="2.60.98.20">
    <property type="entry name" value="Flagellar hook protein FlgE"/>
    <property type="match status" value="1"/>
</dbReference>
<dbReference type="Proteomes" id="UP000007382">
    <property type="component" value="Chromosome"/>
</dbReference>
<dbReference type="KEGG" id="lfc:LFE_0278"/>
<feature type="domain" description="Flagellar hook protein FlgE/F/G-like D1" evidence="9">
    <location>
        <begin position="91"/>
        <end position="153"/>
    </location>
</feature>
<reference evidence="10 11" key="1">
    <citation type="journal article" date="2012" name="J. Bacteriol.">
        <title>Complete Genome Sequence of Leptospirillum ferrooxidans Strain C2-3, Isolated from a Fresh Volcanic Ash Deposit on the Island of Miyake, Japan.</title>
        <authorList>
            <person name="Fujimura R."/>
            <person name="Sato Y."/>
            <person name="Nishizawa T."/>
            <person name="Oshima K."/>
            <person name="Kim S.-W."/>
            <person name="Hattori M."/>
            <person name="Kamijo T."/>
            <person name="Ohta H."/>
        </authorList>
    </citation>
    <scope>NUCLEOTIDE SEQUENCE [LARGE SCALE GENOMIC DNA]</scope>
    <source>
        <strain evidence="10 11">C2-3</strain>
    </source>
</reference>
<dbReference type="HOGENOM" id="CLU_013687_2_4_0"/>
<dbReference type="EMBL" id="AP012342">
    <property type="protein sequence ID" value="BAM06000.1"/>
    <property type="molecule type" value="Genomic_DNA"/>
</dbReference>
<gene>
    <name evidence="10" type="primary">flgE</name>
    <name evidence="10" type="ordered locus">LFE_0278</name>
</gene>
<dbReference type="STRING" id="1162668.LFE_0278"/>